<dbReference type="EMBL" id="GL379920">
    <property type="protein sequence ID" value="EGT35206.1"/>
    <property type="molecule type" value="Genomic_DNA"/>
</dbReference>
<feature type="signal peptide" evidence="1">
    <location>
        <begin position="1"/>
        <end position="15"/>
    </location>
</feature>
<dbReference type="Proteomes" id="UP000008068">
    <property type="component" value="Unassembled WGS sequence"/>
</dbReference>
<sequence>MKILVILCFVSFVVAEPFIRKCGNGSSDLDAINYWRQLVMKGANVTNMYELKYNVNLENEIRKMKSCDDVAHGLNFRVNGTDAKTARAAVYKVIRKWEHRYVTEWMDNAEFFHPTQTFYALCYLNEVCKFEYTDQNNRRYTYRASVVEIFGQKSTFHESDFLYGEPSSNCENGVVTTNCTTINTCGLCKGPEVPPRIPFTEVSDSVAPSANAILILPIIFVVNIVNAY</sequence>
<protein>
    <submittedName>
        <fullName evidence="2">Uncharacterized protein</fullName>
    </submittedName>
</protein>
<evidence type="ECO:0000313" key="2">
    <source>
        <dbReference type="EMBL" id="EGT35206.1"/>
    </source>
</evidence>
<reference evidence="3" key="1">
    <citation type="submission" date="2011-07" db="EMBL/GenBank/DDBJ databases">
        <authorList>
            <consortium name="Caenorhabditis brenneri Sequencing and Analysis Consortium"/>
            <person name="Wilson R.K."/>
        </authorList>
    </citation>
    <scope>NUCLEOTIDE SEQUENCE [LARGE SCALE GENOMIC DNA]</scope>
    <source>
        <strain evidence="3">PB2801</strain>
    </source>
</reference>
<dbReference type="InterPro" id="IPR035940">
    <property type="entry name" value="CAP_sf"/>
</dbReference>
<evidence type="ECO:0000256" key="1">
    <source>
        <dbReference type="SAM" id="SignalP"/>
    </source>
</evidence>
<keyword evidence="1" id="KW-0732">Signal</keyword>
<accession>G0NPJ4</accession>
<dbReference type="Gene3D" id="3.40.33.10">
    <property type="entry name" value="CAP"/>
    <property type="match status" value="1"/>
</dbReference>
<dbReference type="AlphaFoldDB" id="G0NPJ4"/>
<name>G0NPJ4_CAEBE</name>
<proteinExistence type="predicted"/>
<dbReference type="InParanoid" id="G0NPJ4"/>
<dbReference type="HOGENOM" id="CLU_086463_1_0_1"/>
<feature type="chain" id="PRO_5012677779" evidence="1">
    <location>
        <begin position="16"/>
        <end position="228"/>
    </location>
</feature>
<organism evidence="3">
    <name type="scientific">Caenorhabditis brenneri</name>
    <name type="common">Nematode worm</name>
    <dbReference type="NCBI Taxonomy" id="135651"/>
    <lineage>
        <taxon>Eukaryota</taxon>
        <taxon>Metazoa</taxon>
        <taxon>Ecdysozoa</taxon>
        <taxon>Nematoda</taxon>
        <taxon>Chromadorea</taxon>
        <taxon>Rhabditida</taxon>
        <taxon>Rhabditina</taxon>
        <taxon>Rhabditomorpha</taxon>
        <taxon>Rhabditoidea</taxon>
        <taxon>Rhabditidae</taxon>
        <taxon>Peloderinae</taxon>
        <taxon>Caenorhabditis</taxon>
    </lineage>
</organism>
<evidence type="ECO:0000313" key="3">
    <source>
        <dbReference type="Proteomes" id="UP000008068"/>
    </source>
</evidence>
<keyword evidence="3" id="KW-1185">Reference proteome</keyword>
<gene>
    <name evidence="2" type="ORF">CAEBREN_14454</name>
</gene>